<keyword evidence="2" id="KW-1185">Reference proteome</keyword>
<organism evidence="1 2">
    <name type="scientific">Vibrio phage vB_VpS_PG07</name>
    <dbReference type="NCBI Taxonomy" id="2301664"/>
    <lineage>
        <taxon>Viruses</taxon>
        <taxon>Duplodnaviria</taxon>
        <taxon>Heunggongvirae</taxon>
        <taxon>Uroviricota</taxon>
        <taxon>Caudoviricetes</taxon>
        <taxon>Demerecviridae</taxon>
        <taxon>Pogseptimavirus</taxon>
        <taxon>Pogseptimavirus PG07</taxon>
    </lineage>
</organism>
<dbReference type="KEGG" id="vg:54999469"/>
<evidence type="ECO:0000313" key="1">
    <source>
        <dbReference type="EMBL" id="AXQ66744.1"/>
    </source>
</evidence>
<sequence length="71" mass="8116">MQELFDKQKSAYERLLYCLDGRHADLVLGNKGDADQWIRHIDKAYEDYRDTTEELELALKGTLAIQGGDNG</sequence>
<evidence type="ECO:0000313" key="2">
    <source>
        <dbReference type="Proteomes" id="UP000263435"/>
    </source>
</evidence>
<dbReference type="RefSeq" id="YP_009808566.1">
    <property type="nucleotide sequence ID" value="NC_048041.1"/>
</dbReference>
<accession>A0A385E4L4</accession>
<dbReference type="EMBL" id="MH645904">
    <property type="protein sequence ID" value="AXQ66744.1"/>
    <property type="molecule type" value="Genomic_DNA"/>
</dbReference>
<dbReference type="GeneID" id="54999469"/>
<dbReference type="Proteomes" id="UP000263435">
    <property type="component" value="Segment"/>
</dbReference>
<reference evidence="1 2" key="1">
    <citation type="submission" date="2018-07" db="EMBL/GenBank/DDBJ databases">
        <title>Sequencing of PG07.</title>
        <authorList>
            <person name="Ding T."/>
        </authorList>
    </citation>
    <scope>NUCLEOTIDE SEQUENCE [LARGE SCALE GENOMIC DNA]</scope>
</reference>
<name>A0A385E4L4_9CAUD</name>
<protein>
    <submittedName>
        <fullName evidence="1">Uncharacterized protein</fullName>
    </submittedName>
</protein>
<proteinExistence type="predicted"/>